<gene>
    <name evidence="2" type="ORF">DB31_1603</name>
</gene>
<keyword evidence="1" id="KW-0472">Membrane</keyword>
<evidence type="ECO:0000256" key="1">
    <source>
        <dbReference type="SAM" id="Phobius"/>
    </source>
</evidence>
<dbReference type="EMBL" id="JMCB01000013">
    <property type="protein sequence ID" value="KFE64585.1"/>
    <property type="molecule type" value="Genomic_DNA"/>
</dbReference>
<dbReference type="Pfam" id="PF04304">
    <property type="entry name" value="DUF454"/>
    <property type="match status" value="1"/>
</dbReference>
<organism evidence="2 3">
    <name type="scientific">Hyalangium minutum</name>
    <dbReference type="NCBI Taxonomy" id="394096"/>
    <lineage>
        <taxon>Bacteria</taxon>
        <taxon>Pseudomonadati</taxon>
        <taxon>Myxococcota</taxon>
        <taxon>Myxococcia</taxon>
        <taxon>Myxococcales</taxon>
        <taxon>Cystobacterineae</taxon>
        <taxon>Archangiaceae</taxon>
        <taxon>Hyalangium</taxon>
    </lineage>
</organism>
<dbReference type="PANTHER" id="PTHR35813">
    <property type="entry name" value="INNER MEMBRANE PROTEIN YBAN"/>
    <property type="match status" value="1"/>
</dbReference>
<protein>
    <recommendedName>
        <fullName evidence="4">Inner membrane protein</fullName>
    </recommendedName>
</protein>
<dbReference type="InterPro" id="IPR007401">
    <property type="entry name" value="DUF454"/>
</dbReference>
<feature type="transmembrane region" description="Helical" evidence="1">
    <location>
        <begin position="15"/>
        <end position="46"/>
    </location>
</feature>
<feature type="transmembrane region" description="Helical" evidence="1">
    <location>
        <begin position="103"/>
        <end position="121"/>
    </location>
</feature>
<keyword evidence="1" id="KW-1133">Transmembrane helix</keyword>
<proteinExistence type="predicted"/>
<reference evidence="2 3" key="1">
    <citation type="submission" date="2014-04" db="EMBL/GenBank/DDBJ databases">
        <title>Genome assembly of Hyalangium minutum DSM 14724.</title>
        <authorList>
            <person name="Sharma G."/>
            <person name="Subramanian S."/>
        </authorList>
    </citation>
    <scope>NUCLEOTIDE SEQUENCE [LARGE SCALE GENOMIC DNA]</scope>
    <source>
        <strain evidence="2 3">DSM 14724</strain>
    </source>
</reference>
<dbReference type="PANTHER" id="PTHR35813:SF1">
    <property type="entry name" value="INNER MEMBRANE PROTEIN YBAN"/>
    <property type="match status" value="1"/>
</dbReference>
<dbReference type="PIRSF" id="PIRSF016789">
    <property type="entry name" value="DUF454"/>
    <property type="match status" value="1"/>
</dbReference>
<keyword evidence="3" id="KW-1185">Reference proteome</keyword>
<evidence type="ECO:0000313" key="3">
    <source>
        <dbReference type="Proteomes" id="UP000028725"/>
    </source>
</evidence>
<feature type="transmembrane region" description="Helical" evidence="1">
    <location>
        <begin position="78"/>
        <end position="97"/>
    </location>
</feature>
<comment type="caution">
    <text evidence="2">The sequence shown here is derived from an EMBL/GenBank/DDBJ whole genome shotgun (WGS) entry which is preliminary data.</text>
</comment>
<keyword evidence="1" id="KW-0812">Transmembrane</keyword>
<dbReference type="Proteomes" id="UP000028725">
    <property type="component" value="Unassembled WGS sequence"/>
</dbReference>
<evidence type="ECO:0008006" key="4">
    <source>
        <dbReference type="Google" id="ProtNLM"/>
    </source>
</evidence>
<accession>A0A085WA72</accession>
<dbReference type="AlphaFoldDB" id="A0A085WA72"/>
<evidence type="ECO:0000313" key="2">
    <source>
        <dbReference type="EMBL" id="KFE64585.1"/>
    </source>
</evidence>
<sequence length="129" mass="14583">MTEVGSPRARFFYKVLGFVFVGLGVLGAVLPLLPTTPFLLVALWAFSRSSRRFHHWLYTHPRFGSRLQEWHEYGIVPVKVKVSAISAMLVSLALMVFVMHAKWYVIATSGVFMLIGATYVLSRPSRPRS</sequence>
<name>A0A085WA72_9BACT</name>
<dbReference type="GO" id="GO:0005886">
    <property type="term" value="C:plasma membrane"/>
    <property type="evidence" value="ECO:0007669"/>
    <property type="project" value="TreeGrafter"/>
</dbReference>